<dbReference type="GO" id="GO:0003677">
    <property type="term" value="F:DNA binding"/>
    <property type="evidence" value="ECO:0007669"/>
    <property type="project" value="UniProtKB-KW"/>
</dbReference>
<dbReference type="EMBL" id="JH817495">
    <property type="protein sequence ID" value="EKC36549.1"/>
    <property type="molecule type" value="Genomic_DNA"/>
</dbReference>
<protein>
    <recommendedName>
        <fullName evidence="2">THAP-type domain-containing protein</fullName>
    </recommendedName>
</protein>
<dbReference type="HOGENOM" id="CLU_2087143_0_0_1"/>
<evidence type="ECO:0000313" key="1">
    <source>
        <dbReference type="EMBL" id="EKC36549.1"/>
    </source>
</evidence>
<name>K1QZH1_MAGGI</name>
<reference evidence="1" key="1">
    <citation type="journal article" date="2012" name="Nature">
        <title>The oyster genome reveals stress adaptation and complexity of shell formation.</title>
        <authorList>
            <person name="Zhang G."/>
            <person name="Fang X."/>
            <person name="Guo X."/>
            <person name="Li L."/>
            <person name="Luo R."/>
            <person name="Xu F."/>
            <person name="Yang P."/>
            <person name="Zhang L."/>
            <person name="Wang X."/>
            <person name="Qi H."/>
            <person name="Xiong Z."/>
            <person name="Que H."/>
            <person name="Xie Y."/>
            <person name="Holland P.W."/>
            <person name="Paps J."/>
            <person name="Zhu Y."/>
            <person name="Wu F."/>
            <person name="Chen Y."/>
            <person name="Wang J."/>
            <person name="Peng C."/>
            <person name="Meng J."/>
            <person name="Yang L."/>
            <person name="Liu J."/>
            <person name="Wen B."/>
            <person name="Zhang N."/>
            <person name="Huang Z."/>
            <person name="Zhu Q."/>
            <person name="Feng Y."/>
            <person name="Mount A."/>
            <person name="Hedgecock D."/>
            <person name="Xu Z."/>
            <person name="Liu Y."/>
            <person name="Domazet-Loso T."/>
            <person name="Du Y."/>
            <person name="Sun X."/>
            <person name="Zhang S."/>
            <person name="Liu B."/>
            <person name="Cheng P."/>
            <person name="Jiang X."/>
            <person name="Li J."/>
            <person name="Fan D."/>
            <person name="Wang W."/>
            <person name="Fu W."/>
            <person name="Wang T."/>
            <person name="Wang B."/>
            <person name="Zhang J."/>
            <person name="Peng Z."/>
            <person name="Li Y."/>
            <person name="Li N."/>
            <person name="Wang J."/>
            <person name="Chen M."/>
            <person name="He Y."/>
            <person name="Tan F."/>
            <person name="Song X."/>
            <person name="Zheng Q."/>
            <person name="Huang R."/>
            <person name="Yang H."/>
            <person name="Du X."/>
            <person name="Chen L."/>
            <person name="Yang M."/>
            <person name="Gaffney P.M."/>
            <person name="Wang S."/>
            <person name="Luo L."/>
            <person name="She Z."/>
            <person name="Ming Y."/>
            <person name="Huang W."/>
            <person name="Zhang S."/>
            <person name="Huang B."/>
            <person name="Zhang Y."/>
            <person name="Qu T."/>
            <person name="Ni P."/>
            <person name="Miao G."/>
            <person name="Wang J."/>
            <person name="Wang Q."/>
            <person name="Steinberg C.E."/>
            <person name="Wang H."/>
            <person name="Li N."/>
            <person name="Qian L."/>
            <person name="Zhang G."/>
            <person name="Li Y."/>
            <person name="Yang H."/>
            <person name="Liu X."/>
            <person name="Wang J."/>
            <person name="Yin Y."/>
            <person name="Wang J."/>
        </authorList>
    </citation>
    <scope>NUCLEOTIDE SEQUENCE [LARGE SCALE GENOMIC DNA]</scope>
    <source>
        <strain evidence="1">05x7-T-G4-1.051#20</strain>
    </source>
</reference>
<dbReference type="InParanoid" id="K1QZH1"/>
<gene>
    <name evidence="1" type="ORF">CGI_10003826</name>
</gene>
<dbReference type="GO" id="GO:0008270">
    <property type="term" value="F:zinc ion binding"/>
    <property type="evidence" value="ECO:0007669"/>
    <property type="project" value="UniProtKB-KW"/>
</dbReference>
<evidence type="ECO:0008006" key="2">
    <source>
        <dbReference type="Google" id="ProtNLM"/>
    </source>
</evidence>
<organism evidence="1">
    <name type="scientific">Magallana gigas</name>
    <name type="common">Pacific oyster</name>
    <name type="synonym">Crassostrea gigas</name>
    <dbReference type="NCBI Taxonomy" id="29159"/>
    <lineage>
        <taxon>Eukaryota</taxon>
        <taxon>Metazoa</taxon>
        <taxon>Spiralia</taxon>
        <taxon>Lophotrochozoa</taxon>
        <taxon>Mollusca</taxon>
        <taxon>Bivalvia</taxon>
        <taxon>Autobranchia</taxon>
        <taxon>Pteriomorphia</taxon>
        <taxon>Ostreida</taxon>
        <taxon>Ostreoidea</taxon>
        <taxon>Ostreidae</taxon>
        <taxon>Magallana</taxon>
    </lineage>
</organism>
<dbReference type="AlphaFoldDB" id="K1QZH1"/>
<accession>K1QZH1</accession>
<proteinExistence type="predicted"/>
<sequence length="117" mass="13664">MDDIQEKKYLNKSAIQWNKIRQFDTWPTSVIVLDRVENFTRQLEKAKRWIRLCGRPHNQLNESILNERGKAKHLYVCSKHFIDGTPTDRYPDPIAAVATSYDSVTTARKPPTKRVHA</sequence>